<dbReference type="InterPro" id="IPR016166">
    <property type="entry name" value="FAD-bd_PCMH"/>
</dbReference>
<comment type="similarity">
    <text evidence="1">Belongs to the FAD-binding oxidoreductase/transferase type 4 family.</text>
</comment>
<dbReference type="SUPFAM" id="SSF56176">
    <property type="entry name" value="FAD-binding/transporter-associated domain-like"/>
    <property type="match status" value="1"/>
</dbReference>
<feature type="binding site" evidence="5">
    <location>
        <position position="392"/>
    </location>
    <ligand>
        <name>substrate</name>
    </ligand>
</feature>
<dbReference type="PROSITE" id="PS51387">
    <property type="entry name" value="FAD_PCMH"/>
    <property type="match status" value="1"/>
</dbReference>
<proteinExistence type="inferred from homology"/>
<feature type="site" description="Important for enzyme activity" evidence="7">
    <location>
        <position position="303"/>
    </location>
</feature>
<organism evidence="9 10">
    <name type="scientific">Scleromatobacter humisilvae</name>
    <dbReference type="NCBI Taxonomy" id="2897159"/>
    <lineage>
        <taxon>Bacteria</taxon>
        <taxon>Pseudomonadati</taxon>
        <taxon>Pseudomonadota</taxon>
        <taxon>Betaproteobacteria</taxon>
        <taxon>Burkholderiales</taxon>
        <taxon>Sphaerotilaceae</taxon>
        <taxon>Scleromatobacter</taxon>
    </lineage>
</organism>
<keyword evidence="2" id="KW-0285">Flavoprotein</keyword>
<dbReference type="Gene3D" id="1.10.45.10">
    <property type="entry name" value="Vanillyl-alcohol Oxidase, Chain A, domain 4"/>
    <property type="match status" value="1"/>
</dbReference>
<dbReference type="GO" id="GO:0071949">
    <property type="term" value="F:FAD binding"/>
    <property type="evidence" value="ECO:0007669"/>
    <property type="project" value="InterPro"/>
</dbReference>
<evidence type="ECO:0000256" key="6">
    <source>
        <dbReference type="PIRSR" id="PIRSR625650-3"/>
    </source>
</evidence>
<evidence type="ECO:0000256" key="2">
    <source>
        <dbReference type="ARBA" id="ARBA00022630"/>
    </source>
</evidence>
<dbReference type="InterPro" id="IPR004113">
    <property type="entry name" value="FAD-bd_oxidored_4_C"/>
</dbReference>
<dbReference type="GO" id="GO:0008610">
    <property type="term" value="P:lipid biosynthetic process"/>
    <property type="evidence" value="ECO:0007669"/>
    <property type="project" value="InterPro"/>
</dbReference>
<dbReference type="InterPro" id="IPR036318">
    <property type="entry name" value="FAD-bd_PCMH-like_sf"/>
</dbReference>
<gene>
    <name evidence="9" type="ORF">LPC04_06070</name>
</gene>
<dbReference type="Proteomes" id="UP001139353">
    <property type="component" value="Unassembled WGS sequence"/>
</dbReference>
<dbReference type="InterPro" id="IPR006094">
    <property type="entry name" value="Oxid_FAD_bind_N"/>
</dbReference>
<dbReference type="Gene3D" id="3.30.465.10">
    <property type="match status" value="1"/>
</dbReference>
<feature type="active site" description="Proton donor/acceptor" evidence="4">
    <location>
        <position position="453"/>
    </location>
</feature>
<dbReference type="InterPro" id="IPR016164">
    <property type="entry name" value="FAD-linked_Oxase-like_C"/>
</dbReference>
<name>A0A9X2BY53_9BURK</name>
<dbReference type="AlphaFoldDB" id="A0A9X2BY53"/>
<dbReference type="InterPro" id="IPR016171">
    <property type="entry name" value="Vanillyl_alc_oxidase_C-sub2"/>
</dbReference>
<protein>
    <submittedName>
        <fullName evidence="9">FAD-binding oxidoreductase</fullName>
    </submittedName>
</protein>
<dbReference type="InterPro" id="IPR016169">
    <property type="entry name" value="FAD-bd_PCMH_sub2"/>
</dbReference>
<evidence type="ECO:0000256" key="1">
    <source>
        <dbReference type="ARBA" id="ARBA00008000"/>
    </source>
</evidence>
<dbReference type="SUPFAM" id="SSF55103">
    <property type="entry name" value="FAD-linked oxidases, C-terminal domain"/>
    <property type="match status" value="1"/>
</dbReference>
<feature type="domain" description="FAD-binding PCMH-type" evidence="8">
    <location>
        <begin position="89"/>
        <end position="268"/>
    </location>
</feature>
<dbReference type="Pfam" id="PF01565">
    <property type="entry name" value="FAD_binding_4"/>
    <property type="match status" value="1"/>
</dbReference>
<keyword evidence="3 6" id="KW-0274">FAD</keyword>
<dbReference type="InterPro" id="IPR025650">
    <property type="entry name" value="Alkyl-DHAP_Synthase"/>
</dbReference>
<dbReference type="Gene3D" id="3.30.300.330">
    <property type="match status" value="1"/>
</dbReference>
<evidence type="ECO:0000256" key="7">
    <source>
        <dbReference type="PIRSR" id="PIRSR625650-4"/>
    </source>
</evidence>
<dbReference type="EMBL" id="JAJLJH010000001">
    <property type="protein sequence ID" value="MCK9685278.1"/>
    <property type="molecule type" value="Genomic_DNA"/>
</dbReference>
<accession>A0A9X2BY53</accession>
<dbReference type="GO" id="GO:0008609">
    <property type="term" value="F:alkylglycerone-phosphate synthase activity"/>
    <property type="evidence" value="ECO:0007669"/>
    <property type="project" value="InterPro"/>
</dbReference>
<evidence type="ECO:0000256" key="3">
    <source>
        <dbReference type="ARBA" id="ARBA00022827"/>
    </source>
</evidence>
<evidence type="ECO:0000259" key="8">
    <source>
        <dbReference type="PROSITE" id="PS51387"/>
    </source>
</evidence>
<keyword evidence="10" id="KW-1185">Reference proteome</keyword>
<feature type="binding site" evidence="6">
    <location>
        <begin position="201"/>
        <end position="204"/>
    </location>
    <ligand>
        <name>FAD</name>
        <dbReference type="ChEBI" id="CHEBI:57692"/>
    </ligand>
</feature>
<dbReference type="RefSeq" id="WP_275681286.1">
    <property type="nucleotide sequence ID" value="NZ_JAJLJH010000001.1"/>
</dbReference>
<dbReference type="Gene3D" id="3.30.70.3450">
    <property type="match status" value="1"/>
</dbReference>
<evidence type="ECO:0000313" key="9">
    <source>
        <dbReference type="EMBL" id="MCK9685278.1"/>
    </source>
</evidence>
<reference evidence="9" key="1">
    <citation type="submission" date="2021-11" db="EMBL/GenBank/DDBJ databases">
        <title>BS-T2-15 a new species belonging to the Comamonadaceae family isolated from the soil of a French oak forest.</title>
        <authorList>
            <person name="Mieszkin S."/>
            <person name="Alain K."/>
        </authorList>
    </citation>
    <scope>NUCLEOTIDE SEQUENCE</scope>
    <source>
        <strain evidence="9">BS-T2-15</strain>
    </source>
</reference>
<sequence length="538" mass="57812">MTTERRWNGWGDASVHEELKPEARAFLAQAIGEGQPPSDATFAAALAQVDAQPSRLPPHPLVDTRAETRLRASFGQSMHDWLRLRFGVLGRVTDGVAFPSSSAEVRALLTWAREQGVQVLPSGGATSVAGHLTPVGAAPVLTLNMGRMMRLLDLDPVAQLARFEAGVAGPDLEAQLRAHGFTLGHFPQSFELSTLGGWVVTRSSGQQSARYGRIEQLFAGGTLQTPEREWTLPTFPASAAGPDLREWVLGSEGRIGVLTEASVRVTRAPVAERFVGIFFPDWASGLAAVRRLGQARLGLSMLRLANPAETFTTLQMAGHAGAIRWLERYLSLNGAGEGKCLLFAGFTGASAGAVRSMQRAAAAIWQEHGGVSTGTVLGRKWAQRRFANVYLRNALWDAGYAVDTMETACDWPRVDAMVHALETAGRGALARHGERTHCYTHLSHVYAQGSSVYSTFVYRIGADYDSALARWQSLKTAVGDAIVAQGGTITHQHGVGKDHARWLAAEKGATGMSAIAAMVREFDPQGVMARGNLLGDIE</sequence>
<dbReference type="PANTHER" id="PTHR46568:SF1">
    <property type="entry name" value="ALKYLDIHYDROXYACETONEPHOSPHATE SYNTHASE, PEROXISOMAL"/>
    <property type="match status" value="1"/>
</dbReference>
<evidence type="ECO:0000256" key="5">
    <source>
        <dbReference type="PIRSR" id="PIRSR625650-2"/>
    </source>
</evidence>
<dbReference type="Pfam" id="PF02913">
    <property type="entry name" value="FAD-oxidase_C"/>
    <property type="match status" value="1"/>
</dbReference>
<comment type="cofactor">
    <cofactor evidence="6">
        <name>FAD</name>
        <dbReference type="ChEBI" id="CHEBI:57692"/>
    </cofactor>
</comment>
<comment type="caution">
    <text evidence="9">The sequence shown here is derived from an EMBL/GenBank/DDBJ whole genome shotgun (WGS) entry which is preliminary data.</text>
</comment>
<dbReference type="PANTHER" id="PTHR46568">
    <property type="entry name" value="ALKYLDIHYDROXYACETONEPHOSPHATE SYNTHASE, PEROXISOMAL"/>
    <property type="match status" value="1"/>
</dbReference>
<evidence type="ECO:0000313" key="10">
    <source>
        <dbReference type="Proteomes" id="UP001139353"/>
    </source>
</evidence>
<feature type="binding site" evidence="6">
    <location>
        <begin position="121"/>
        <end position="127"/>
    </location>
    <ligand>
        <name>FAD</name>
        <dbReference type="ChEBI" id="CHEBI:57692"/>
    </ligand>
</feature>
<evidence type="ECO:0000256" key="4">
    <source>
        <dbReference type="PIRSR" id="PIRSR625650-1"/>
    </source>
</evidence>